<organism evidence="2 5">
    <name type="scientific">Mycobacterium alsense</name>
    <dbReference type="NCBI Taxonomy" id="324058"/>
    <lineage>
        <taxon>Bacteria</taxon>
        <taxon>Bacillati</taxon>
        <taxon>Actinomycetota</taxon>
        <taxon>Actinomycetes</taxon>
        <taxon>Mycobacteriales</taxon>
        <taxon>Mycobacteriaceae</taxon>
        <taxon>Mycobacterium</taxon>
    </lineage>
</organism>
<reference evidence="3 4" key="1">
    <citation type="submission" date="2017-02" db="EMBL/GenBank/DDBJ databases">
        <title>The new phylogeny of genus Mycobacterium.</title>
        <authorList>
            <person name="Tortoli E."/>
            <person name="Trovato A."/>
            <person name="Cirillo D.M."/>
        </authorList>
    </citation>
    <scope>NUCLEOTIDE SEQUENCE [LARGE SCALE GENOMIC DNA]</scope>
    <source>
        <strain evidence="3 4">DSM 45230</strain>
    </source>
</reference>
<evidence type="ECO:0000313" key="4">
    <source>
        <dbReference type="Proteomes" id="UP000192319"/>
    </source>
</evidence>
<dbReference type="AlphaFoldDB" id="A0AA41XP13"/>
<protein>
    <submittedName>
        <fullName evidence="3">Hydrogenase assembly protein HupF</fullName>
    </submittedName>
    <submittedName>
        <fullName evidence="2">HypC/HybG/HupF family hydrogenase formation chaperone</fullName>
    </submittedName>
</protein>
<dbReference type="RefSeq" id="WP_083138061.1">
    <property type="nucleotide sequence ID" value="NZ_JACKVH010000012.1"/>
</dbReference>
<dbReference type="InterPro" id="IPR001109">
    <property type="entry name" value="Hydrogenase_HupF/HypC"/>
</dbReference>
<gene>
    <name evidence="3" type="ORF">BST11_11285</name>
    <name evidence="2" type="ORF">H7K38_13235</name>
</gene>
<comment type="similarity">
    <text evidence="1">Belongs to the HupF/HypC family.</text>
</comment>
<dbReference type="EMBL" id="JACKVH010000012">
    <property type="protein sequence ID" value="MCV7379611.1"/>
    <property type="molecule type" value="Genomic_DNA"/>
</dbReference>
<sequence length="249" mass="25974">MTTTAIDRGLGAELAEDLAATAFTLAKRFAAGATMWSIAPSWEPHALHIAVEFVHPVIMGKRALPAVALTGPDLVDLVRVSVRPGDIVVAVAGADDPQVRSVMRRAPAWGATTIWIGSGERPSAGGFTASPADHLLWLDDPDPRVPATGGFVLFYHLLWELTHVCFEHSGLLKDGSSGSDEDGAVCVTCSDEGRLGEVVGASESGQAAVRTARGVETVVTALVDPVGPGDLVIVHAGTAISRLEDEEGR</sequence>
<reference evidence="2" key="3">
    <citation type="journal article" date="2022" name="BMC Genomics">
        <title>Comparative genome analysis of mycobacteria focusing on tRNA and non-coding RNA.</title>
        <authorList>
            <person name="Behra P.R.K."/>
            <person name="Pettersson B.M.F."/>
            <person name="Ramesh M."/>
            <person name="Das S."/>
            <person name="Dasgupta S."/>
            <person name="Kirsebom L.A."/>
        </authorList>
    </citation>
    <scope>NUCLEOTIDE SEQUENCE</scope>
    <source>
        <strain evidence="2">CCUG 55640</strain>
    </source>
</reference>
<keyword evidence="4" id="KW-1185">Reference proteome</keyword>
<proteinExistence type="inferred from homology"/>
<evidence type="ECO:0000256" key="1">
    <source>
        <dbReference type="ARBA" id="ARBA00006018"/>
    </source>
</evidence>
<evidence type="ECO:0000313" key="3">
    <source>
        <dbReference type="EMBL" id="OQZ90747.1"/>
    </source>
</evidence>
<dbReference type="Proteomes" id="UP001141650">
    <property type="component" value="Unassembled WGS sequence"/>
</dbReference>
<name>A0AA41XP13_9MYCO</name>
<dbReference type="Gene3D" id="2.30.30.140">
    <property type="match status" value="1"/>
</dbReference>
<dbReference type="SUPFAM" id="SSF53697">
    <property type="entry name" value="SIS domain"/>
    <property type="match status" value="1"/>
</dbReference>
<dbReference type="InterPro" id="IPR046348">
    <property type="entry name" value="SIS_dom_sf"/>
</dbReference>
<dbReference type="Pfam" id="PF01455">
    <property type="entry name" value="HupF_HypC"/>
    <property type="match status" value="1"/>
</dbReference>
<dbReference type="GO" id="GO:1901135">
    <property type="term" value="P:carbohydrate derivative metabolic process"/>
    <property type="evidence" value="ECO:0007669"/>
    <property type="project" value="InterPro"/>
</dbReference>
<comment type="caution">
    <text evidence="2">The sequence shown here is derived from an EMBL/GenBank/DDBJ whole genome shotgun (WGS) entry which is preliminary data.</text>
</comment>
<dbReference type="Gene3D" id="3.40.50.10490">
    <property type="entry name" value="Glucose-6-phosphate isomerase like protein, domain 1"/>
    <property type="match status" value="1"/>
</dbReference>
<reference evidence="2" key="2">
    <citation type="submission" date="2020-07" db="EMBL/GenBank/DDBJ databases">
        <authorList>
            <person name="Pettersson B.M.F."/>
            <person name="Behra P.R.K."/>
            <person name="Ramesh M."/>
            <person name="Das S."/>
            <person name="Dasgupta S."/>
            <person name="Kirsebom L.A."/>
        </authorList>
    </citation>
    <scope>NUCLEOTIDE SEQUENCE</scope>
    <source>
        <strain evidence="2">CCUG 55640</strain>
    </source>
</reference>
<dbReference type="EMBL" id="MVHD01000015">
    <property type="protein sequence ID" value="OQZ90747.1"/>
    <property type="molecule type" value="Genomic_DNA"/>
</dbReference>
<dbReference type="Proteomes" id="UP000192319">
    <property type="component" value="Unassembled WGS sequence"/>
</dbReference>
<evidence type="ECO:0000313" key="5">
    <source>
        <dbReference type="Proteomes" id="UP001141650"/>
    </source>
</evidence>
<dbReference type="GO" id="GO:0097367">
    <property type="term" value="F:carbohydrate derivative binding"/>
    <property type="evidence" value="ECO:0007669"/>
    <property type="project" value="InterPro"/>
</dbReference>
<accession>A0AA41XP13</accession>
<evidence type="ECO:0000313" key="2">
    <source>
        <dbReference type="EMBL" id="MCV7379611.1"/>
    </source>
</evidence>
<dbReference type="SUPFAM" id="SSF159127">
    <property type="entry name" value="HupF/HypC-like"/>
    <property type="match status" value="1"/>
</dbReference>